<keyword evidence="8" id="KW-1185">Reference proteome</keyword>
<dbReference type="GO" id="GO:0016020">
    <property type="term" value="C:membrane"/>
    <property type="evidence" value="ECO:0007669"/>
    <property type="project" value="UniProtKB-SubCell"/>
</dbReference>
<accession>A0AAV5AKI0</accession>
<dbReference type="Pfam" id="PF03798">
    <property type="entry name" value="TRAM_LAG1_CLN8"/>
    <property type="match status" value="1"/>
</dbReference>
<keyword evidence="3" id="KW-1133">Transmembrane helix</keyword>
<evidence type="ECO:0000256" key="1">
    <source>
        <dbReference type="ARBA" id="ARBA00004141"/>
    </source>
</evidence>
<comment type="subcellular location">
    <subcellularLocation>
        <location evidence="1">Membrane</location>
        <topology evidence="1">Multi-pass membrane protein</topology>
    </subcellularLocation>
</comment>
<dbReference type="AlphaFoldDB" id="A0AAV5AKI0"/>
<keyword evidence="2" id="KW-0812">Transmembrane</keyword>
<organism evidence="7 8">
    <name type="scientific">Clathrus columnatus</name>
    <dbReference type="NCBI Taxonomy" id="1419009"/>
    <lineage>
        <taxon>Eukaryota</taxon>
        <taxon>Fungi</taxon>
        <taxon>Dikarya</taxon>
        <taxon>Basidiomycota</taxon>
        <taxon>Agaricomycotina</taxon>
        <taxon>Agaricomycetes</taxon>
        <taxon>Phallomycetidae</taxon>
        <taxon>Phallales</taxon>
        <taxon>Clathraceae</taxon>
        <taxon>Clathrus</taxon>
    </lineage>
</organism>
<evidence type="ECO:0000313" key="7">
    <source>
        <dbReference type="EMBL" id="GJJ13998.1"/>
    </source>
</evidence>
<name>A0AAV5AKI0_9AGAM</name>
<protein>
    <recommendedName>
        <fullName evidence="6">TLC domain-containing protein</fullName>
    </recommendedName>
</protein>
<dbReference type="InterPro" id="IPR006634">
    <property type="entry name" value="TLC-dom"/>
</dbReference>
<feature type="compositionally biased region" description="Acidic residues" evidence="5">
    <location>
        <begin position="57"/>
        <end position="69"/>
    </location>
</feature>
<reference evidence="7" key="1">
    <citation type="submission" date="2021-10" db="EMBL/GenBank/DDBJ databases">
        <title>De novo Genome Assembly of Clathrus columnatus (Basidiomycota, Fungi) Using Illumina and Nanopore Sequence Data.</title>
        <authorList>
            <person name="Ogiso-Tanaka E."/>
            <person name="Itagaki H."/>
            <person name="Hosoya T."/>
            <person name="Hosaka K."/>
        </authorList>
    </citation>
    <scope>NUCLEOTIDE SEQUENCE</scope>
    <source>
        <strain evidence="7">MO-923</strain>
    </source>
</reference>
<evidence type="ECO:0000313" key="8">
    <source>
        <dbReference type="Proteomes" id="UP001050691"/>
    </source>
</evidence>
<evidence type="ECO:0000256" key="2">
    <source>
        <dbReference type="ARBA" id="ARBA00022692"/>
    </source>
</evidence>
<keyword evidence="4" id="KW-0472">Membrane</keyword>
<sequence>MTRIGNAVFLSMDVSDVFLSISLVARYLELERTKQIAFGALLIVWTALTSSKLDDVRSDDEDGSEEDEKGETRSYGDLPTKGMSNRAGRIARKKEDS</sequence>
<evidence type="ECO:0000256" key="3">
    <source>
        <dbReference type="ARBA" id="ARBA00022989"/>
    </source>
</evidence>
<feature type="domain" description="TLC" evidence="6">
    <location>
        <begin position="1"/>
        <end position="46"/>
    </location>
</feature>
<dbReference type="Proteomes" id="UP001050691">
    <property type="component" value="Unassembled WGS sequence"/>
</dbReference>
<dbReference type="EMBL" id="BPWL01000009">
    <property type="protein sequence ID" value="GJJ13998.1"/>
    <property type="molecule type" value="Genomic_DNA"/>
</dbReference>
<feature type="region of interest" description="Disordered" evidence="5">
    <location>
        <begin position="53"/>
        <end position="97"/>
    </location>
</feature>
<evidence type="ECO:0000256" key="4">
    <source>
        <dbReference type="ARBA" id="ARBA00023136"/>
    </source>
</evidence>
<gene>
    <name evidence="7" type="ORF">Clacol_008255</name>
</gene>
<proteinExistence type="predicted"/>
<evidence type="ECO:0000256" key="5">
    <source>
        <dbReference type="SAM" id="MobiDB-lite"/>
    </source>
</evidence>
<comment type="caution">
    <text evidence="7">The sequence shown here is derived from an EMBL/GenBank/DDBJ whole genome shotgun (WGS) entry which is preliminary data.</text>
</comment>
<evidence type="ECO:0000259" key="6">
    <source>
        <dbReference type="Pfam" id="PF03798"/>
    </source>
</evidence>